<dbReference type="InterPro" id="IPR053714">
    <property type="entry name" value="Iso_Racemase_Enz_sf"/>
</dbReference>
<keyword evidence="3" id="KW-1185">Reference proteome</keyword>
<dbReference type="STRING" id="121821.GCA_001870675_00634"/>
<dbReference type="Gene3D" id="3.40.50.12500">
    <property type="match status" value="1"/>
</dbReference>
<gene>
    <name evidence="2" type="ORF">LY56_02739</name>
</gene>
<evidence type="ECO:0000313" key="2">
    <source>
        <dbReference type="EMBL" id="PZX39569.1"/>
    </source>
</evidence>
<dbReference type="RefSeq" id="WP_071469482.1">
    <property type="nucleotide sequence ID" value="NZ_MEHT01000015.1"/>
</dbReference>
<dbReference type="Pfam" id="PF01177">
    <property type="entry name" value="Asp_Glu_race"/>
    <property type="match status" value="1"/>
</dbReference>
<comment type="similarity">
    <text evidence="1">Belongs to the HyuE racemase family.</text>
</comment>
<comment type="caution">
    <text evidence="2">The sequence shown here is derived from an EMBL/GenBank/DDBJ whole genome shotgun (WGS) entry which is preliminary data.</text>
</comment>
<evidence type="ECO:0000313" key="3">
    <source>
        <dbReference type="Proteomes" id="UP000249364"/>
    </source>
</evidence>
<reference evidence="2 3" key="1">
    <citation type="submission" date="2018-06" db="EMBL/GenBank/DDBJ databases">
        <title>Genomic Encyclopedia of Archaeal and Bacterial Type Strains, Phase II (KMG-II): from individual species to whole genera.</title>
        <authorList>
            <person name="Goeker M."/>
        </authorList>
    </citation>
    <scope>NUCLEOTIDE SEQUENCE [LARGE SCALE GENOMIC DNA]</scope>
    <source>
        <strain evidence="2 3">DSM 13087</strain>
    </source>
</reference>
<dbReference type="AlphaFoldDB" id="A0A2W7QEJ4"/>
<dbReference type="PANTHER" id="PTHR28047">
    <property type="entry name" value="PROTEIN DCG1"/>
    <property type="match status" value="1"/>
</dbReference>
<sequence>MQIFVYNPNSSAEMTALIAHTAQAAASAGWHIRTQGAQPPVPPSIEGHHDEALAVPAMLDALRRAEAEGAQAHVIACFDDPGIGAAREVVAGPVIGIAQAAMQVASLIASRFSVVTTLPRAIPIIEDLARNYGAGHCLRRVRAVDLPVLALEADPAHAHHLLRQEILAAKTQDGAEAVILGCAGMSEMCARLSEETGIAVIDGVHAAVRLAGALAGGGYQTAKTGAYAWPRDKSHDLTPVAQLRRPAG</sequence>
<organism evidence="2 3">
    <name type="scientific">Roseinatronobacter thiooxidans</name>
    <dbReference type="NCBI Taxonomy" id="121821"/>
    <lineage>
        <taxon>Bacteria</taxon>
        <taxon>Pseudomonadati</taxon>
        <taxon>Pseudomonadota</taxon>
        <taxon>Alphaproteobacteria</taxon>
        <taxon>Rhodobacterales</taxon>
        <taxon>Paracoccaceae</taxon>
        <taxon>Roseinatronobacter</taxon>
    </lineage>
</organism>
<name>A0A2W7QEJ4_9RHOB</name>
<proteinExistence type="inferred from homology"/>
<evidence type="ECO:0000256" key="1">
    <source>
        <dbReference type="ARBA" id="ARBA00038414"/>
    </source>
</evidence>
<dbReference type="InterPro" id="IPR015942">
    <property type="entry name" value="Asp/Glu/hydantoin_racemase"/>
</dbReference>
<dbReference type="OrthoDB" id="9791723at2"/>
<protein>
    <submittedName>
        <fullName evidence="2">Allantoin racemase</fullName>
    </submittedName>
</protein>
<dbReference type="Proteomes" id="UP000249364">
    <property type="component" value="Unassembled WGS sequence"/>
</dbReference>
<dbReference type="InterPro" id="IPR052186">
    <property type="entry name" value="Hydantoin_racemase-like"/>
</dbReference>
<accession>A0A2W7QEJ4</accession>
<dbReference type="PANTHER" id="PTHR28047:SF5">
    <property type="entry name" value="PROTEIN DCG1"/>
    <property type="match status" value="1"/>
</dbReference>
<dbReference type="GO" id="GO:0047661">
    <property type="term" value="F:amino-acid racemase activity"/>
    <property type="evidence" value="ECO:0007669"/>
    <property type="project" value="InterPro"/>
</dbReference>
<dbReference type="EMBL" id="QKZQ01000013">
    <property type="protein sequence ID" value="PZX39569.1"/>
    <property type="molecule type" value="Genomic_DNA"/>
</dbReference>